<evidence type="ECO:0000313" key="4">
    <source>
        <dbReference type="EMBL" id="NMO94928.1"/>
    </source>
</evidence>
<reference evidence="4 5" key="1">
    <citation type="submission" date="2020-04" db="EMBL/GenBank/DDBJ databases">
        <title>Paenibacillus algicola sp. nov., a novel marine bacterium producing alginate lyase.</title>
        <authorList>
            <person name="Huang H."/>
        </authorList>
    </citation>
    <scope>NUCLEOTIDE SEQUENCE [LARGE SCALE GENOMIC DNA]</scope>
    <source>
        <strain evidence="4 5">L7-75</strain>
    </source>
</reference>
<dbReference type="GO" id="GO:0003918">
    <property type="term" value="F:DNA topoisomerase type II (double strand cut, ATP-hydrolyzing) activity"/>
    <property type="evidence" value="ECO:0007669"/>
    <property type="project" value="TreeGrafter"/>
</dbReference>
<sequence length="383" mass="42978">MIVDNILNVLTKLYNSVGYLTTEDILLVSEKKNLTLEEVDILFERIISYGIVILDTAPDTIDESSIPVEDVVITISHRGYILRIPLASYNTQRRGGRGVSMIEARANGFVDQMYVNLSHDYLLFFTNHGRIHKIKTYEIPESRRLGKGKLINELLQLVPNETISHMIPISSMAVNEIMGRNLVFATRQGMVKRNALFDYLNIPKTGIKALSLRNDDELVSVCLTDGNQDIIMATHKGMSIRFSEADVRTMKRDTTGIIGIQLSENDWVVSMDTVSEKNSILDTILVITILGYGKKTSIHEYRKQVRGGKGFTSLNCTDKNGWVAGLRVVNEDKEILIVTKLGVTLRTSVAEIAEMGRNAQGVRLINLHEQDEVVAVTQVTRRQ</sequence>
<organism evidence="4 5">
    <name type="scientific">Paenibacillus lemnae</name>
    <dbReference type="NCBI Taxonomy" id="1330551"/>
    <lineage>
        <taxon>Bacteria</taxon>
        <taxon>Bacillati</taxon>
        <taxon>Bacillota</taxon>
        <taxon>Bacilli</taxon>
        <taxon>Bacillales</taxon>
        <taxon>Paenibacillaceae</taxon>
        <taxon>Paenibacillus</taxon>
    </lineage>
</organism>
<keyword evidence="2" id="KW-0238">DNA-binding</keyword>
<keyword evidence="1" id="KW-0799">Topoisomerase</keyword>
<accession>A0A848M1U7</accession>
<name>A0A848M1U7_PAELE</name>
<gene>
    <name evidence="4" type="ORF">HII30_03875</name>
</gene>
<comment type="caution">
    <text evidence="4">The sequence shown here is derived from an EMBL/GenBank/DDBJ whole genome shotgun (WGS) entry which is preliminary data.</text>
</comment>
<keyword evidence="3" id="KW-0413">Isomerase</keyword>
<dbReference type="GO" id="GO:0003677">
    <property type="term" value="F:DNA binding"/>
    <property type="evidence" value="ECO:0007669"/>
    <property type="project" value="UniProtKB-KW"/>
</dbReference>
<dbReference type="EMBL" id="JABBPN010000003">
    <property type="protein sequence ID" value="NMO94928.1"/>
    <property type="molecule type" value="Genomic_DNA"/>
</dbReference>
<dbReference type="InterPro" id="IPR006691">
    <property type="entry name" value="GyrA/parC_rep"/>
</dbReference>
<dbReference type="GO" id="GO:0009330">
    <property type="term" value="C:DNA topoisomerase type II (double strand cut, ATP-hydrolyzing) complex"/>
    <property type="evidence" value="ECO:0007669"/>
    <property type="project" value="TreeGrafter"/>
</dbReference>
<evidence type="ECO:0000256" key="1">
    <source>
        <dbReference type="ARBA" id="ARBA00023029"/>
    </source>
</evidence>
<dbReference type="Pfam" id="PF03989">
    <property type="entry name" value="DNA_gyraseA_C"/>
    <property type="match status" value="6"/>
</dbReference>
<evidence type="ECO:0008006" key="6">
    <source>
        <dbReference type="Google" id="ProtNLM"/>
    </source>
</evidence>
<dbReference type="PANTHER" id="PTHR43493">
    <property type="entry name" value="DNA GYRASE/TOPOISOMERASE SUBUNIT A"/>
    <property type="match status" value="1"/>
</dbReference>
<dbReference type="InterPro" id="IPR035516">
    <property type="entry name" value="Gyrase/topoIV_suA_C"/>
</dbReference>
<dbReference type="Proteomes" id="UP000565468">
    <property type="component" value="Unassembled WGS sequence"/>
</dbReference>
<keyword evidence="5" id="KW-1185">Reference proteome</keyword>
<evidence type="ECO:0000313" key="5">
    <source>
        <dbReference type="Proteomes" id="UP000565468"/>
    </source>
</evidence>
<evidence type="ECO:0000256" key="2">
    <source>
        <dbReference type="ARBA" id="ARBA00023125"/>
    </source>
</evidence>
<dbReference type="GO" id="GO:0006265">
    <property type="term" value="P:DNA topological change"/>
    <property type="evidence" value="ECO:0007669"/>
    <property type="project" value="InterPro"/>
</dbReference>
<dbReference type="AlphaFoldDB" id="A0A848M1U7"/>
<dbReference type="PANTHER" id="PTHR43493:SF5">
    <property type="entry name" value="DNA GYRASE SUBUNIT A, CHLOROPLASTIC_MITOCHONDRIAL"/>
    <property type="match status" value="1"/>
</dbReference>
<evidence type="ECO:0000256" key="3">
    <source>
        <dbReference type="ARBA" id="ARBA00023235"/>
    </source>
</evidence>
<dbReference type="GO" id="GO:0005737">
    <property type="term" value="C:cytoplasm"/>
    <property type="evidence" value="ECO:0007669"/>
    <property type="project" value="TreeGrafter"/>
</dbReference>
<dbReference type="FunFam" id="2.120.10.90:FF:000005">
    <property type="entry name" value="DNA topoisomerase 4 subunit A"/>
    <property type="match status" value="1"/>
</dbReference>
<protein>
    <recommendedName>
        <fullName evidence="6">DNA gyrase subunit A</fullName>
    </recommendedName>
</protein>
<dbReference type="SUPFAM" id="SSF101904">
    <property type="entry name" value="GyrA/ParC C-terminal domain-like"/>
    <property type="match status" value="1"/>
</dbReference>
<dbReference type="GO" id="GO:0005524">
    <property type="term" value="F:ATP binding"/>
    <property type="evidence" value="ECO:0007669"/>
    <property type="project" value="InterPro"/>
</dbReference>
<proteinExistence type="predicted"/>
<dbReference type="InterPro" id="IPR050220">
    <property type="entry name" value="Type_II_DNA_Topoisomerases"/>
</dbReference>
<dbReference type="Gene3D" id="2.120.10.90">
    <property type="entry name" value="DNA gyrase/topoisomerase IV, subunit A, C-terminal"/>
    <property type="match status" value="1"/>
</dbReference>